<dbReference type="NCBIfam" id="TIGR02605">
    <property type="entry name" value="CxxC_CxxC_SSSS"/>
    <property type="match status" value="1"/>
</dbReference>
<keyword evidence="4" id="KW-1185">Reference proteome</keyword>
<gene>
    <name evidence="3" type="ORF">GGQ55_000145</name>
</gene>
<name>A0A853C981_9ACTN</name>
<evidence type="ECO:0000313" key="4">
    <source>
        <dbReference type="Proteomes" id="UP000541969"/>
    </source>
</evidence>
<sequence>MTAVPLYDYRCCAGHRFEAMAPLAASDSAVCPCGGAAVKVPSRVALGGVADAGRPMELMPQTWRGTYEGNREYLGELRREWGARQRLEEKHPELAGDQRPILAHEGRFHGAPLRAGDPVPGHGHGTHTHGGHTHTHP</sequence>
<dbReference type="AlphaFoldDB" id="A0A853C981"/>
<dbReference type="InterPro" id="IPR013429">
    <property type="entry name" value="Regulatory_FmdB_Zinc_ribbon"/>
</dbReference>
<dbReference type="Proteomes" id="UP000541969">
    <property type="component" value="Unassembled WGS sequence"/>
</dbReference>
<dbReference type="RefSeq" id="WP_218859108.1">
    <property type="nucleotide sequence ID" value="NZ_JACBZT010000001.1"/>
</dbReference>
<dbReference type="EMBL" id="JACBZT010000001">
    <property type="protein sequence ID" value="NYJ03867.1"/>
    <property type="molecule type" value="Genomic_DNA"/>
</dbReference>
<reference evidence="3 4" key="1">
    <citation type="submission" date="2020-07" db="EMBL/GenBank/DDBJ databases">
        <title>Sequencing the genomes of 1000 actinobacteria strains.</title>
        <authorList>
            <person name="Klenk H.-P."/>
        </authorList>
    </citation>
    <scope>NUCLEOTIDE SEQUENCE [LARGE SCALE GENOMIC DNA]</scope>
    <source>
        <strain evidence="3 4">DSM 104001</strain>
    </source>
</reference>
<organism evidence="3 4">
    <name type="scientific">Petropleomorpha daqingensis</name>
    <dbReference type="NCBI Taxonomy" id="2026353"/>
    <lineage>
        <taxon>Bacteria</taxon>
        <taxon>Bacillati</taxon>
        <taxon>Actinomycetota</taxon>
        <taxon>Actinomycetes</taxon>
        <taxon>Geodermatophilales</taxon>
        <taxon>Geodermatophilaceae</taxon>
        <taxon>Petropleomorpha</taxon>
    </lineage>
</organism>
<proteinExistence type="predicted"/>
<evidence type="ECO:0000256" key="1">
    <source>
        <dbReference type="SAM" id="MobiDB-lite"/>
    </source>
</evidence>
<protein>
    <submittedName>
        <fullName evidence="3">Putative FmdB family regulatory protein</fullName>
    </submittedName>
</protein>
<feature type="region of interest" description="Disordered" evidence="1">
    <location>
        <begin position="113"/>
        <end position="137"/>
    </location>
</feature>
<evidence type="ECO:0000259" key="2">
    <source>
        <dbReference type="SMART" id="SM00834"/>
    </source>
</evidence>
<feature type="domain" description="Putative regulatory protein FmdB zinc ribbon" evidence="2">
    <location>
        <begin position="5"/>
        <end position="42"/>
    </location>
</feature>
<feature type="compositionally biased region" description="Basic residues" evidence="1">
    <location>
        <begin position="124"/>
        <end position="137"/>
    </location>
</feature>
<accession>A0A853C981</accession>
<dbReference type="SMART" id="SM00834">
    <property type="entry name" value="CxxC_CXXC_SSSS"/>
    <property type="match status" value="1"/>
</dbReference>
<evidence type="ECO:0000313" key="3">
    <source>
        <dbReference type="EMBL" id="NYJ03867.1"/>
    </source>
</evidence>
<comment type="caution">
    <text evidence="3">The sequence shown here is derived from an EMBL/GenBank/DDBJ whole genome shotgun (WGS) entry which is preliminary data.</text>
</comment>